<feature type="transmembrane region" description="Helical" evidence="2">
    <location>
        <begin position="55"/>
        <end position="73"/>
    </location>
</feature>
<keyword evidence="2" id="KW-0472">Membrane</keyword>
<dbReference type="EMBL" id="JANPWB010000016">
    <property type="protein sequence ID" value="KAJ1080611.1"/>
    <property type="molecule type" value="Genomic_DNA"/>
</dbReference>
<keyword evidence="2" id="KW-0812">Transmembrane</keyword>
<organism evidence="3 4">
    <name type="scientific">Pleurodeles waltl</name>
    <name type="common">Iberian ribbed newt</name>
    <dbReference type="NCBI Taxonomy" id="8319"/>
    <lineage>
        <taxon>Eukaryota</taxon>
        <taxon>Metazoa</taxon>
        <taxon>Chordata</taxon>
        <taxon>Craniata</taxon>
        <taxon>Vertebrata</taxon>
        <taxon>Euteleostomi</taxon>
        <taxon>Amphibia</taxon>
        <taxon>Batrachia</taxon>
        <taxon>Caudata</taxon>
        <taxon>Salamandroidea</taxon>
        <taxon>Salamandridae</taxon>
        <taxon>Pleurodelinae</taxon>
        <taxon>Pleurodeles</taxon>
    </lineage>
</organism>
<evidence type="ECO:0000313" key="4">
    <source>
        <dbReference type="Proteomes" id="UP001066276"/>
    </source>
</evidence>
<evidence type="ECO:0000256" key="2">
    <source>
        <dbReference type="SAM" id="Phobius"/>
    </source>
</evidence>
<evidence type="ECO:0000256" key="1">
    <source>
        <dbReference type="SAM" id="MobiDB-lite"/>
    </source>
</evidence>
<dbReference type="Proteomes" id="UP001066276">
    <property type="component" value="Chromosome 12"/>
</dbReference>
<gene>
    <name evidence="3" type="ORF">NDU88_000805</name>
</gene>
<dbReference type="AlphaFoldDB" id="A0AAV7KMY6"/>
<name>A0AAV7KMY6_PLEWA</name>
<reference evidence="3" key="1">
    <citation type="journal article" date="2022" name="bioRxiv">
        <title>Sequencing and chromosome-scale assembly of the giantPleurodeles waltlgenome.</title>
        <authorList>
            <person name="Brown T."/>
            <person name="Elewa A."/>
            <person name="Iarovenko S."/>
            <person name="Subramanian E."/>
            <person name="Araus A.J."/>
            <person name="Petzold A."/>
            <person name="Susuki M."/>
            <person name="Suzuki K.-i.T."/>
            <person name="Hayashi T."/>
            <person name="Toyoda A."/>
            <person name="Oliveira C."/>
            <person name="Osipova E."/>
            <person name="Leigh N.D."/>
            <person name="Simon A."/>
            <person name="Yun M.H."/>
        </authorList>
    </citation>
    <scope>NUCLEOTIDE SEQUENCE</scope>
    <source>
        <strain evidence="3">20211129_DDA</strain>
        <tissue evidence="3">Liver</tissue>
    </source>
</reference>
<sequence>MWRSFGGRSALSWPSIGALLALYRRSPGALSALSWRSLSVVYRRSPGALCRWSIGALLALSVGGLSALFWRYAGAMLALCWRSFGAGGIEFPSKKMKTSEKVVGLVAYAGDSSDEEEDQGSHKKASTFGQSWNSSRQFPSTMQQRAQQQMPFWMAP</sequence>
<comment type="caution">
    <text evidence="3">The sequence shown here is derived from an EMBL/GenBank/DDBJ whole genome shotgun (WGS) entry which is preliminary data.</text>
</comment>
<accession>A0AAV7KMY6</accession>
<keyword evidence="2" id="KW-1133">Transmembrane helix</keyword>
<proteinExistence type="predicted"/>
<evidence type="ECO:0000313" key="3">
    <source>
        <dbReference type="EMBL" id="KAJ1080611.1"/>
    </source>
</evidence>
<feature type="region of interest" description="Disordered" evidence="1">
    <location>
        <begin position="112"/>
        <end position="156"/>
    </location>
</feature>
<keyword evidence="4" id="KW-1185">Reference proteome</keyword>
<feature type="compositionally biased region" description="Polar residues" evidence="1">
    <location>
        <begin position="127"/>
        <end position="150"/>
    </location>
</feature>
<protein>
    <submittedName>
        <fullName evidence="3">Uncharacterized protein</fullName>
    </submittedName>
</protein>